<dbReference type="InterPro" id="IPR036285">
    <property type="entry name" value="PRP4-like_sf"/>
</dbReference>
<dbReference type="InterPro" id="IPR036322">
    <property type="entry name" value="WD40_repeat_dom_sf"/>
</dbReference>
<evidence type="ECO:0000259" key="4">
    <source>
        <dbReference type="SMART" id="SM00500"/>
    </source>
</evidence>
<evidence type="ECO:0000256" key="3">
    <source>
        <dbReference type="PROSITE-ProRule" id="PRU00221"/>
    </source>
</evidence>
<feature type="repeat" description="WD" evidence="3">
    <location>
        <begin position="214"/>
        <end position="256"/>
    </location>
</feature>
<dbReference type="PROSITE" id="PS50082">
    <property type="entry name" value="WD_REPEATS_2"/>
    <property type="match status" value="6"/>
</dbReference>
<evidence type="ECO:0000313" key="5">
    <source>
        <dbReference type="EMBL" id="PVH17229.1"/>
    </source>
</evidence>
<dbReference type="Proteomes" id="UP000244406">
    <property type="component" value="Unassembled WGS sequence"/>
</dbReference>
<dbReference type="GeneID" id="37000113"/>
<dbReference type="PANTHER" id="PTHR19846">
    <property type="entry name" value="WD40 REPEAT PROTEIN"/>
    <property type="match status" value="1"/>
</dbReference>
<dbReference type="GO" id="GO:0000398">
    <property type="term" value="P:mRNA splicing, via spliceosome"/>
    <property type="evidence" value="ECO:0007669"/>
    <property type="project" value="TreeGrafter"/>
</dbReference>
<feature type="repeat" description="WD" evidence="3">
    <location>
        <begin position="303"/>
        <end position="344"/>
    </location>
</feature>
<keyword evidence="1 3" id="KW-0853">WD repeat</keyword>
<dbReference type="Pfam" id="PF08799">
    <property type="entry name" value="PRP4"/>
    <property type="match status" value="1"/>
</dbReference>
<protein>
    <recommendedName>
        <fullName evidence="4">Pre-mRNA processing factor 4 (PRP4)-like domain-containing protein</fullName>
    </recommendedName>
</protein>
<feature type="domain" description="Pre-mRNA processing factor 4 (PRP4)-like" evidence="4">
    <location>
        <begin position="41"/>
        <end position="91"/>
    </location>
</feature>
<dbReference type="EMBL" id="PKFP01000008">
    <property type="protein sequence ID" value="PVH17229.1"/>
    <property type="molecule type" value="Genomic_DNA"/>
</dbReference>
<keyword evidence="2" id="KW-0677">Repeat</keyword>
<dbReference type="Gene3D" id="2.130.10.10">
    <property type="entry name" value="YVTN repeat-like/Quinoprotein amine dehydrogenase"/>
    <property type="match status" value="3"/>
</dbReference>
<proteinExistence type="predicted"/>
<feature type="repeat" description="WD" evidence="3">
    <location>
        <begin position="261"/>
        <end position="302"/>
    </location>
</feature>
<dbReference type="InterPro" id="IPR019775">
    <property type="entry name" value="WD40_repeat_CS"/>
</dbReference>
<dbReference type="SUPFAM" id="SSF158230">
    <property type="entry name" value="PRP4-like"/>
    <property type="match status" value="1"/>
</dbReference>
<dbReference type="PROSITE" id="PS00678">
    <property type="entry name" value="WD_REPEATS_1"/>
    <property type="match status" value="1"/>
</dbReference>
<evidence type="ECO:0000256" key="1">
    <source>
        <dbReference type="ARBA" id="ARBA00022574"/>
    </source>
</evidence>
<dbReference type="PRINTS" id="PR00320">
    <property type="entry name" value="GPROTEINBRPT"/>
</dbReference>
<name>A0A2V1AGU9_9ASCO</name>
<dbReference type="SMART" id="SM00320">
    <property type="entry name" value="WD40"/>
    <property type="match status" value="7"/>
</dbReference>
<dbReference type="InterPro" id="IPR001680">
    <property type="entry name" value="WD40_rpt"/>
</dbReference>
<dbReference type="GO" id="GO:0046540">
    <property type="term" value="C:U4/U6 x U5 tri-snRNP complex"/>
    <property type="evidence" value="ECO:0007669"/>
    <property type="project" value="TreeGrafter"/>
</dbReference>
<dbReference type="VEuPathDB" id="FungiDB:CXQ87_000111"/>
<dbReference type="FunFam" id="2.130.10.10:FF:000411">
    <property type="entry name" value="U4/U6 small nuclear ribonucleoprotein Prp4"/>
    <property type="match status" value="1"/>
</dbReference>
<dbReference type="PROSITE" id="PS50294">
    <property type="entry name" value="WD_REPEATS_REGION"/>
    <property type="match status" value="3"/>
</dbReference>
<evidence type="ECO:0000256" key="2">
    <source>
        <dbReference type="ARBA" id="ARBA00022737"/>
    </source>
</evidence>
<evidence type="ECO:0000313" key="6">
    <source>
        <dbReference type="Proteomes" id="UP000244406"/>
    </source>
</evidence>
<feature type="repeat" description="WD" evidence="3">
    <location>
        <begin position="458"/>
        <end position="492"/>
    </location>
</feature>
<dbReference type="SUPFAM" id="SSF50978">
    <property type="entry name" value="WD40 repeat-like"/>
    <property type="match status" value="1"/>
</dbReference>
<keyword evidence="6" id="KW-1185">Reference proteome</keyword>
<gene>
    <name evidence="5" type="ORF">CXQ87_000111</name>
</gene>
<dbReference type="Gene3D" id="4.10.280.110">
    <property type="entry name" value="Pre-mRNA processing factor 4 domain"/>
    <property type="match status" value="1"/>
</dbReference>
<sequence>MTQHQSASVPAISINYTPMSIPVVNDPRNNGSQISSLDVPTIDSEVRVELRKLGEPITLFGEGPPERRRRLQQLLEERPHTNFEFAEVEHSDSSMDEDDEEEFYTPGTEELEEVRKSILRSSVNLAIARVNRQKEEAKSYDSFKTLKHRRHINKSLGEYELNGTNVIKGNTRAISSVRVNKDNTVVACGSWDGNVYFFKKDDELILRQAGKSGHGYHSEKVGAMDWHPTDTSLIATGGQEGSINIWRYSDDENLKPQTRFREASEGRIPKVAFHPSGVYLANTSFDQTWKFWDINKEKEVLEQEGHSKEVFGCAMHPDGSLFATGDLDGVGRIWDLRSGRSIATLEGHIQGIYSMDWSPNGHHLASASGDCSTKIWDLRKLSNANDRIELFSIPAHTKLVSEVRFFSGQDSPLVTQVTDENEEHPSKLSPSGTFLATSSYDGTVKLWSADNWINVRTLKGHNDKVMSCDIGKDGSYIVSCGWDRTVKTWSKI</sequence>
<reference evidence="5 6" key="1">
    <citation type="submission" date="2017-12" db="EMBL/GenBank/DDBJ databases">
        <title>Genome Sequence of the Amphotericin B-resistant Candida duobushaemulonii strain, B09383.</title>
        <authorList>
            <person name="Chow N.A."/>
            <person name="Gade L."/>
            <person name="Batra D."/>
            <person name="Rowe L.A."/>
            <person name="Loparev V.N."/>
            <person name="Litvintseva A.P."/>
        </authorList>
    </citation>
    <scope>NUCLEOTIDE SEQUENCE [LARGE SCALE GENOMIC DNA]</scope>
    <source>
        <strain evidence="5 6">B09383</strain>
    </source>
</reference>
<organism evidence="5 6">
    <name type="scientific">Candidozyma duobushaemuli</name>
    <dbReference type="NCBI Taxonomy" id="1231522"/>
    <lineage>
        <taxon>Eukaryota</taxon>
        <taxon>Fungi</taxon>
        <taxon>Dikarya</taxon>
        <taxon>Ascomycota</taxon>
        <taxon>Saccharomycotina</taxon>
        <taxon>Pichiomycetes</taxon>
        <taxon>Metschnikowiaceae</taxon>
        <taxon>Candidozyma</taxon>
    </lineage>
</organism>
<dbReference type="GO" id="GO:0017070">
    <property type="term" value="F:U6 snRNA binding"/>
    <property type="evidence" value="ECO:0007669"/>
    <property type="project" value="TreeGrafter"/>
</dbReference>
<dbReference type="GO" id="GO:0030621">
    <property type="term" value="F:U4 snRNA binding"/>
    <property type="evidence" value="ECO:0007669"/>
    <property type="project" value="TreeGrafter"/>
</dbReference>
<dbReference type="InterPro" id="IPR014906">
    <property type="entry name" value="PRP4-like"/>
</dbReference>
<dbReference type="SMART" id="SM00500">
    <property type="entry name" value="SFM"/>
    <property type="match status" value="1"/>
</dbReference>
<dbReference type="AlphaFoldDB" id="A0A2V1AGU9"/>
<feature type="repeat" description="WD" evidence="3">
    <location>
        <begin position="345"/>
        <end position="386"/>
    </location>
</feature>
<dbReference type="RefSeq" id="XP_025338169.1">
    <property type="nucleotide sequence ID" value="XM_025478696.1"/>
</dbReference>
<dbReference type="PANTHER" id="PTHR19846:SF0">
    <property type="entry name" value="PRE-MRNA PROCESSING FACTOR 4"/>
    <property type="match status" value="1"/>
</dbReference>
<dbReference type="InterPro" id="IPR020472">
    <property type="entry name" value="WD40_PAC1"/>
</dbReference>
<comment type="caution">
    <text evidence="5">The sequence shown here is derived from an EMBL/GenBank/DDBJ whole genome shotgun (WGS) entry which is preliminary data.</text>
</comment>
<dbReference type="Pfam" id="PF00400">
    <property type="entry name" value="WD40"/>
    <property type="match status" value="7"/>
</dbReference>
<feature type="repeat" description="WD" evidence="3">
    <location>
        <begin position="428"/>
        <end position="457"/>
    </location>
</feature>
<dbReference type="CDD" id="cd00200">
    <property type="entry name" value="WD40"/>
    <property type="match status" value="1"/>
</dbReference>
<dbReference type="InterPro" id="IPR015943">
    <property type="entry name" value="WD40/YVTN_repeat-like_dom_sf"/>
</dbReference>
<accession>A0A2V1AGU9</accession>